<reference evidence="3" key="1">
    <citation type="journal article" date="2017" name="bioRxiv">
        <title>Conservation of a gene cluster reveals novel cercosporin biosynthetic mechanisms and extends production to the genus Colletotrichum.</title>
        <authorList>
            <person name="de Jonge R."/>
            <person name="Ebert M.K."/>
            <person name="Huitt-Roehl C.R."/>
            <person name="Pal P."/>
            <person name="Suttle J.C."/>
            <person name="Spanner R.E."/>
            <person name="Neubauer J.D."/>
            <person name="Jurick W.M.II."/>
            <person name="Stott K.A."/>
            <person name="Secor G.A."/>
            <person name="Thomma B.P.H.J."/>
            <person name="Van de Peer Y."/>
            <person name="Townsend C.A."/>
            <person name="Bolton M.D."/>
        </authorList>
    </citation>
    <scope>NUCLEOTIDE SEQUENCE [LARGE SCALE GENOMIC DNA]</scope>
    <source>
        <strain evidence="3">CBS538.71</strain>
    </source>
</reference>
<evidence type="ECO:0000256" key="1">
    <source>
        <dbReference type="SAM" id="MobiDB-lite"/>
    </source>
</evidence>
<feature type="compositionally biased region" description="Basic and acidic residues" evidence="1">
    <location>
        <begin position="65"/>
        <end position="86"/>
    </location>
</feature>
<feature type="region of interest" description="Disordered" evidence="1">
    <location>
        <begin position="65"/>
        <end position="98"/>
    </location>
</feature>
<gene>
    <name evidence="2" type="ORF">CBER1_01974</name>
</gene>
<dbReference type="Proteomes" id="UP000237631">
    <property type="component" value="Unassembled WGS sequence"/>
</dbReference>
<feature type="compositionally biased region" description="Basic residues" evidence="1">
    <location>
        <begin position="211"/>
        <end position="228"/>
    </location>
</feature>
<sequence length="228" mass="25403">MDQLSEANDVTDPNNPNNPNNISTFLNHFTDTMPARNGELTVPYEKYPLMRLVLHQLRLHYPKEGFEDGKLTSSDKLDSQYRESRKEKNKGKWSGIIKDQDDLDDEDFKVYQTMMASIKVKGRELGKEMVSTGNRSSDEEDEDEDDSEEDQPIFESSVHTKDGRTYPAGDIGLSKKYSGVGSSGDTMRLYKTDAGEEDPGDDVAPGPSRKGVAKKAKKGKKASGKKGN</sequence>
<feature type="compositionally biased region" description="Acidic residues" evidence="1">
    <location>
        <begin position="138"/>
        <end position="152"/>
    </location>
</feature>
<proteinExistence type="predicted"/>
<dbReference type="EMBL" id="PNEN01000157">
    <property type="protein sequence ID" value="PPJ61007.1"/>
    <property type="molecule type" value="Genomic_DNA"/>
</dbReference>
<dbReference type="AlphaFoldDB" id="A0A2S6CMR1"/>
<feature type="compositionally biased region" description="Polar residues" evidence="1">
    <location>
        <begin position="1"/>
        <end position="12"/>
    </location>
</feature>
<comment type="caution">
    <text evidence="2">The sequence shown here is derived from an EMBL/GenBank/DDBJ whole genome shotgun (WGS) entry which is preliminary data.</text>
</comment>
<feature type="region of interest" description="Disordered" evidence="1">
    <location>
        <begin position="1"/>
        <end position="22"/>
    </location>
</feature>
<evidence type="ECO:0000313" key="2">
    <source>
        <dbReference type="EMBL" id="PPJ61007.1"/>
    </source>
</evidence>
<organism evidence="2 3">
    <name type="scientific">Cercospora berteroae</name>
    <dbReference type="NCBI Taxonomy" id="357750"/>
    <lineage>
        <taxon>Eukaryota</taxon>
        <taxon>Fungi</taxon>
        <taxon>Dikarya</taxon>
        <taxon>Ascomycota</taxon>
        <taxon>Pezizomycotina</taxon>
        <taxon>Dothideomycetes</taxon>
        <taxon>Dothideomycetidae</taxon>
        <taxon>Mycosphaerellales</taxon>
        <taxon>Mycosphaerellaceae</taxon>
        <taxon>Cercospora</taxon>
    </lineage>
</organism>
<keyword evidence="3" id="KW-1185">Reference proteome</keyword>
<accession>A0A2S6CMR1</accession>
<feature type="region of interest" description="Disordered" evidence="1">
    <location>
        <begin position="121"/>
        <end position="228"/>
    </location>
</feature>
<name>A0A2S6CMR1_9PEZI</name>
<dbReference type="OrthoDB" id="3648149at2759"/>
<evidence type="ECO:0000313" key="3">
    <source>
        <dbReference type="Proteomes" id="UP000237631"/>
    </source>
</evidence>
<protein>
    <submittedName>
        <fullName evidence="2">Uncharacterized protein</fullName>
    </submittedName>
</protein>